<name>A0A6A6Y8Y8_9PEZI</name>
<dbReference type="GO" id="GO:0004672">
    <property type="term" value="F:protein kinase activity"/>
    <property type="evidence" value="ECO:0007669"/>
    <property type="project" value="InterPro"/>
</dbReference>
<accession>A0A6A6Y8Y8</accession>
<organism evidence="2">
    <name type="scientific">Mytilinidion resinicola</name>
    <dbReference type="NCBI Taxonomy" id="574789"/>
    <lineage>
        <taxon>Eukaryota</taxon>
        <taxon>Fungi</taxon>
        <taxon>Dikarya</taxon>
        <taxon>Ascomycota</taxon>
        <taxon>Pezizomycotina</taxon>
        <taxon>Dothideomycetes</taxon>
        <taxon>Pleosporomycetidae</taxon>
        <taxon>Mytilinidiales</taxon>
        <taxon>Mytilinidiaceae</taxon>
        <taxon>Mytilinidion</taxon>
    </lineage>
</organism>
<dbReference type="GO" id="GO:0005524">
    <property type="term" value="F:ATP binding"/>
    <property type="evidence" value="ECO:0007669"/>
    <property type="project" value="InterPro"/>
</dbReference>
<reference evidence="4" key="2">
    <citation type="submission" date="2020-04" db="EMBL/GenBank/DDBJ databases">
        <authorList>
            <consortium name="NCBI Genome Project"/>
        </authorList>
    </citation>
    <scope>NUCLEOTIDE SEQUENCE</scope>
    <source>
        <strain evidence="4">CBS 304.34</strain>
    </source>
</reference>
<protein>
    <recommendedName>
        <fullName evidence="1">Protein kinase domain-containing protein</fullName>
    </recommendedName>
</protein>
<dbReference type="InterPro" id="IPR000719">
    <property type="entry name" value="Prot_kinase_dom"/>
</dbReference>
<dbReference type="SUPFAM" id="SSF56112">
    <property type="entry name" value="Protein kinase-like (PK-like)"/>
    <property type="match status" value="1"/>
</dbReference>
<keyword evidence="3" id="KW-1185">Reference proteome</keyword>
<dbReference type="PROSITE" id="PS50011">
    <property type="entry name" value="PROTEIN_KINASE_DOM"/>
    <property type="match status" value="1"/>
</dbReference>
<evidence type="ECO:0000259" key="1">
    <source>
        <dbReference type="PROSITE" id="PS50011"/>
    </source>
</evidence>
<evidence type="ECO:0000313" key="3">
    <source>
        <dbReference type="Proteomes" id="UP000504636"/>
    </source>
</evidence>
<reference evidence="4" key="3">
    <citation type="submission" date="2025-04" db="UniProtKB">
        <authorList>
            <consortium name="RefSeq"/>
        </authorList>
    </citation>
    <scope>IDENTIFICATION</scope>
    <source>
        <strain evidence="4">CBS 304.34</strain>
    </source>
</reference>
<dbReference type="InterPro" id="IPR011009">
    <property type="entry name" value="Kinase-like_dom_sf"/>
</dbReference>
<dbReference type="OrthoDB" id="5979581at2759"/>
<sequence>MEYNLKEACSLGLVSTDTSITTTIKSMMHALLEMRRKNCAHHDVKPENIGVRIENGEIIGAKLMDLGSCYRYAVTLSPFIKMLDLLYTAPYRPPETWNLGITSTASDIFALGVTVSSHPLLLHAFFLFSLALATQSRELWQHGMLHEEAPYRTETQIKETQWVQQGLKGTGFYKNTTSYDGIAGEL</sequence>
<dbReference type="Proteomes" id="UP000504636">
    <property type="component" value="Unplaced"/>
</dbReference>
<dbReference type="EMBL" id="MU003710">
    <property type="protein sequence ID" value="KAF2805099.1"/>
    <property type="molecule type" value="Genomic_DNA"/>
</dbReference>
<feature type="domain" description="Protein kinase" evidence="1">
    <location>
        <begin position="1"/>
        <end position="186"/>
    </location>
</feature>
<gene>
    <name evidence="2 4" type="ORF">BDZ99DRAFT_112953</name>
</gene>
<evidence type="ECO:0000313" key="2">
    <source>
        <dbReference type="EMBL" id="KAF2805099.1"/>
    </source>
</evidence>
<dbReference type="Gene3D" id="1.10.510.10">
    <property type="entry name" value="Transferase(Phosphotransferase) domain 1"/>
    <property type="match status" value="1"/>
</dbReference>
<reference evidence="2 4" key="1">
    <citation type="journal article" date="2020" name="Stud. Mycol.">
        <title>101 Dothideomycetes genomes: a test case for predicting lifestyles and emergence of pathogens.</title>
        <authorList>
            <person name="Haridas S."/>
            <person name="Albert R."/>
            <person name="Binder M."/>
            <person name="Bloem J."/>
            <person name="Labutti K."/>
            <person name="Salamov A."/>
            <person name="Andreopoulos B."/>
            <person name="Baker S."/>
            <person name="Barry K."/>
            <person name="Bills G."/>
            <person name="Bluhm B."/>
            <person name="Cannon C."/>
            <person name="Castanera R."/>
            <person name="Culley D."/>
            <person name="Daum C."/>
            <person name="Ezra D."/>
            <person name="Gonzalez J."/>
            <person name="Henrissat B."/>
            <person name="Kuo A."/>
            <person name="Liang C."/>
            <person name="Lipzen A."/>
            <person name="Lutzoni F."/>
            <person name="Magnuson J."/>
            <person name="Mondo S."/>
            <person name="Nolan M."/>
            <person name="Ohm R."/>
            <person name="Pangilinan J."/>
            <person name="Park H.-J."/>
            <person name="Ramirez L."/>
            <person name="Alfaro M."/>
            <person name="Sun H."/>
            <person name="Tritt A."/>
            <person name="Yoshinaga Y."/>
            <person name="Zwiers L.-H."/>
            <person name="Turgeon B."/>
            <person name="Goodwin S."/>
            <person name="Spatafora J."/>
            <person name="Crous P."/>
            <person name="Grigoriev I."/>
        </authorList>
    </citation>
    <scope>NUCLEOTIDE SEQUENCE</scope>
    <source>
        <strain evidence="2 4">CBS 304.34</strain>
    </source>
</reference>
<dbReference type="AlphaFoldDB" id="A0A6A6Y8Y8"/>
<dbReference type="GeneID" id="54453332"/>
<evidence type="ECO:0000313" key="4">
    <source>
        <dbReference type="RefSeq" id="XP_033572063.1"/>
    </source>
</evidence>
<proteinExistence type="predicted"/>
<dbReference type="Pfam" id="PF00069">
    <property type="entry name" value="Pkinase"/>
    <property type="match status" value="1"/>
</dbReference>
<dbReference type="RefSeq" id="XP_033572063.1">
    <property type="nucleotide sequence ID" value="XM_033712439.1"/>
</dbReference>